<dbReference type="STRING" id="334426.A0A158PHW2"/>
<dbReference type="WBParaSite" id="ACOC_0000682801-mRNA-1">
    <property type="protein sequence ID" value="ACOC_0000682801-mRNA-1"/>
    <property type="gene ID" value="ACOC_0000682801"/>
</dbReference>
<dbReference type="InterPro" id="IPR000198">
    <property type="entry name" value="RhoGAP_dom"/>
</dbReference>
<evidence type="ECO:0000313" key="3">
    <source>
        <dbReference type="EMBL" id="VDM58414.1"/>
    </source>
</evidence>
<dbReference type="InterPro" id="IPR008936">
    <property type="entry name" value="Rho_GTPase_activation_prot"/>
</dbReference>
<dbReference type="GO" id="GO:0007266">
    <property type="term" value="P:Rho protein signal transduction"/>
    <property type="evidence" value="ECO:0007669"/>
    <property type="project" value="TreeGrafter"/>
</dbReference>
<dbReference type="SMART" id="SM00324">
    <property type="entry name" value="RhoGAP"/>
    <property type="match status" value="1"/>
</dbReference>
<dbReference type="Pfam" id="PF00620">
    <property type="entry name" value="RhoGAP"/>
    <property type="match status" value="1"/>
</dbReference>
<proteinExistence type="predicted"/>
<dbReference type="InterPro" id="IPR027417">
    <property type="entry name" value="P-loop_NTPase"/>
</dbReference>
<dbReference type="CDD" id="cd00882">
    <property type="entry name" value="Ras_like_GTPase"/>
    <property type="match status" value="1"/>
</dbReference>
<gene>
    <name evidence="3" type="ORF">ACOC_LOCUS6829</name>
</gene>
<dbReference type="Gene3D" id="1.10.555.10">
    <property type="entry name" value="Rho GTPase activation protein"/>
    <property type="match status" value="1"/>
</dbReference>
<dbReference type="PANTHER" id="PTHR46005:SF4">
    <property type="entry name" value="RHO GTPASE-ACTIVATING PROTEIN 190"/>
    <property type="match status" value="1"/>
</dbReference>
<keyword evidence="4" id="KW-1185">Reference proteome</keyword>
<dbReference type="InterPro" id="IPR051978">
    <property type="entry name" value="Rho-GAP_domain"/>
</dbReference>
<evidence type="ECO:0000259" key="2">
    <source>
        <dbReference type="PROSITE" id="PS50238"/>
    </source>
</evidence>
<feature type="domain" description="Rho-GAP" evidence="2">
    <location>
        <begin position="1151"/>
        <end position="1336"/>
    </location>
</feature>
<reference evidence="3 4" key="2">
    <citation type="submission" date="2018-11" db="EMBL/GenBank/DDBJ databases">
        <authorList>
            <consortium name="Pathogen Informatics"/>
        </authorList>
    </citation>
    <scope>NUCLEOTIDE SEQUENCE [LARGE SCALE GENOMIC DNA]</scope>
    <source>
        <strain evidence="3 4">Costa Rica</strain>
    </source>
</reference>
<evidence type="ECO:0000256" key="1">
    <source>
        <dbReference type="SAM" id="MobiDB-lite"/>
    </source>
</evidence>
<dbReference type="PROSITE" id="PS50238">
    <property type="entry name" value="RHOGAP"/>
    <property type="match status" value="1"/>
</dbReference>
<evidence type="ECO:0000313" key="5">
    <source>
        <dbReference type="WBParaSite" id="ACOC_0000682801-mRNA-1"/>
    </source>
</evidence>
<protein>
    <submittedName>
        <fullName evidence="5">Rho-GAP domain-containing protein</fullName>
    </submittedName>
</protein>
<feature type="region of interest" description="Disordered" evidence="1">
    <location>
        <begin position="1011"/>
        <end position="1080"/>
    </location>
</feature>
<dbReference type="SUPFAM" id="SSF48350">
    <property type="entry name" value="GTPase activation domain, GAP"/>
    <property type="match status" value="1"/>
</dbReference>
<dbReference type="OrthoDB" id="9994905at2759"/>
<dbReference type="GO" id="GO:0005096">
    <property type="term" value="F:GTPase activator activity"/>
    <property type="evidence" value="ECO:0007669"/>
    <property type="project" value="TreeGrafter"/>
</dbReference>
<dbReference type="PANTHER" id="PTHR46005">
    <property type="entry name" value="RHO GTPASE-ACTIVATING PROTEIN 190"/>
    <property type="match status" value="1"/>
</dbReference>
<dbReference type="GO" id="GO:0005829">
    <property type="term" value="C:cytosol"/>
    <property type="evidence" value="ECO:0007669"/>
    <property type="project" value="TreeGrafter"/>
</dbReference>
<dbReference type="GO" id="GO:0050770">
    <property type="term" value="P:regulation of axonogenesis"/>
    <property type="evidence" value="ECO:0007669"/>
    <property type="project" value="TreeGrafter"/>
</dbReference>
<dbReference type="OMA" id="FIFNASP"/>
<dbReference type="Gene3D" id="3.40.50.300">
    <property type="entry name" value="P-loop containing nucleotide triphosphate hydrolases"/>
    <property type="match status" value="2"/>
</dbReference>
<sequence>MNRTVTVSVVGVSGREAVKGNKGVGKSLICNRFVRGDFDEFFTEHCSVLSQTLRLLKHSDEKYDWLKGAESESMCITTDFCGSPVINCDHWLFWGERQVNLDDAGHQVTIRVIEQTEFLDDETYEPIAGTSSSEAYMKRCCQIRLESRDKLMYIQKEQLGLEAEFKQQVLPDGKCTVDAFIFVFDSSRTEGRSFESQCSTSLCILSNVIRTKKPVVVAFSQADSADEEARKALQSLLSQRDIKNTHISVVEVSALMNVNVDELFVTTACLVLRNKLKLKVLSFSEANKIVTERNRQVKIAFTRLLKTLLPFESWPSERLSWTRLVTERCLDSQPDYCNFMRVYGKAAAKKVYEIHVNEAREHWMATRIHALVPNLPRVFAALLEKSDVTQLSWSTANQMIHSHPLFDEFFQPIGQLGKQLDSLPSDHRKRMSQSAIADNRIPAEILLRFEARQAFEMYKGFSAYDSLPPGHAAMVYNRFQHHLVKRAESEFHECILENIELFVNIVRKNREQFVSDDFTICEGVMERIKDVLQDDFRFRQLSRLFELRDTLIRRFITLLVQHSLSDCPAFSQCAELAIRDAITLFFQKKKLLNLDASHLIEISVHGEIAIVAQFIMDMKVLLRNEPFQSDNGPAMIRCYDASEIAMHKNRDQTPLFLLDSGRSINYANEYTNHFRVNSSMDTIGRSAKYFPPVYVLGDNICQHDSLPYLYQELSVLCGDPFSIETVLIALLGMENDTLREIYDPCQIGNVFSRRAASFAHARSAVSRVLDNGCFTLTGKAILLVAVLHDYFNDEETNLLVVEGSELATSIGASFITISPDASSCQTVELAEFFEHIRTMVPKTSTLELPFRNESPPYASIDQRESDRFRKDSGSMYGSYTKSHSTGTLLSQSISGESTISAKPFEELMSASSAPTLRSPPPITRTGYSPNVISPLCLPVPYDPCPLSPPTMPDAIDVSTEYSMVQDALTDDHHYATLDFCTTTNQRFLGEEMSRTVKKDKEHSLRPEIFLYQSSTEPSASPPTTISQPSSASSLTSTRRSGDIAELEQPALPKPPGLKPCSQRTKTSSMKPRIPPKPTTSLTLQRMTCSMPSRSITMDVINRESVMKARQIFTQTDAKLPALRHSLSVESFADLMGEKKKRFRFGVVGATDTLQTLAKKNSGIPLFLMRCIEFIEKDGGLQTEGLYRVPGNQAQLSELEKAFREKGDVDIATLDMPVHVVATAVKNFLSCLSEPLIPISLQKDILDCLNGPKIIERLRMIMDRLTPVNRKVLVYFTSHLHRVASSPNTAMDIHNLSKVFFPTLFRPQFNDFVEMSTGTAKFQQATEVILQNAYEIFQTH</sequence>
<name>A0A158PHW2_ANGCS</name>
<dbReference type="Proteomes" id="UP000267027">
    <property type="component" value="Unassembled WGS sequence"/>
</dbReference>
<accession>A0A158PHW2</accession>
<dbReference type="EMBL" id="UYYA01003981">
    <property type="protein sequence ID" value="VDM58414.1"/>
    <property type="molecule type" value="Genomic_DNA"/>
</dbReference>
<evidence type="ECO:0000313" key="4">
    <source>
        <dbReference type="Proteomes" id="UP000267027"/>
    </source>
</evidence>
<feature type="compositionally biased region" description="Low complexity" evidence="1">
    <location>
        <begin position="1013"/>
        <end position="1038"/>
    </location>
</feature>
<reference evidence="5" key="1">
    <citation type="submission" date="2016-04" db="UniProtKB">
        <authorList>
            <consortium name="WormBaseParasite"/>
        </authorList>
    </citation>
    <scope>IDENTIFICATION</scope>
</reference>
<dbReference type="GO" id="GO:0008361">
    <property type="term" value="P:regulation of cell size"/>
    <property type="evidence" value="ECO:0007669"/>
    <property type="project" value="TreeGrafter"/>
</dbReference>
<dbReference type="SUPFAM" id="SSF52540">
    <property type="entry name" value="P-loop containing nucleoside triphosphate hydrolases"/>
    <property type="match status" value="1"/>
</dbReference>
<organism evidence="5">
    <name type="scientific">Angiostrongylus costaricensis</name>
    <name type="common">Nematode worm</name>
    <dbReference type="NCBI Taxonomy" id="334426"/>
    <lineage>
        <taxon>Eukaryota</taxon>
        <taxon>Metazoa</taxon>
        <taxon>Ecdysozoa</taxon>
        <taxon>Nematoda</taxon>
        <taxon>Chromadorea</taxon>
        <taxon>Rhabditida</taxon>
        <taxon>Rhabditina</taxon>
        <taxon>Rhabditomorpha</taxon>
        <taxon>Strongyloidea</taxon>
        <taxon>Metastrongylidae</taxon>
        <taxon>Angiostrongylus</taxon>
    </lineage>
</organism>